<dbReference type="AlphaFoldDB" id="A0A0P5Z178"/>
<proteinExistence type="predicted"/>
<sequence>MLINKPHSMQFDVKGKRIDKAQQDSLFSPSCFMRPLKRILCIDKFPFAGCFLRLSFFVFFVCFVYFGYLRL</sequence>
<name>A0A0P5Z178_9CRUS</name>
<accession>A0A0P5Z178</accession>
<organism evidence="1">
    <name type="scientific">Daphnia magna</name>
    <dbReference type="NCBI Taxonomy" id="35525"/>
    <lineage>
        <taxon>Eukaryota</taxon>
        <taxon>Metazoa</taxon>
        <taxon>Ecdysozoa</taxon>
        <taxon>Arthropoda</taxon>
        <taxon>Crustacea</taxon>
        <taxon>Branchiopoda</taxon>
        <taxon>Diplostraca</taxon>
        <taxon>Cladocera</taxon>
        <taxon>Anomopoda</taxon>
        <taxon>Daphniidae</taxon>
        <taxon>Daphnia</taxon>
    </lineage>
</organism>
<dbReference type="EMBL" id="GDIQ01062177">
    <property type="protein sequence ID" value="JAN32560.1"/>
    <property type="molecule type" value="Transcribed_RNA"/>
</dbReference>
<evidence type="ECO:0000313" key="1">
    <source>
        <dbReference type="EMBL" id="JAN32560.1"/>
    </source>
</evidence>
<protein>
    <submittedName>
        <fullName evidence="1">Uncharacterized protein</fullName>
    </submittedName>
</protein>
<reference evidence="1" key="1">
    <citation type="submission" date="2015-10" db="EMBL/GenBank/DDBJ databases">
        <title>EvidentialGene: Evidence-directed Construction of Complete mRNA Transcriptomes without Genomes.</title>
        <authorList>
            <person name="Gilbert D.G."/>
        </authorList>
    </citation>
    <scope>NUCLEOTIDE SEQUENCE</scope>
</reference>